<keyword evidence="2" id="KW-0812">Transmembrane</keyword>
<feature type="compositionally biased region" description="Basic and acidic residues" evidence="1">
    <location>
        <begin position="411"/>
        <end position="421"/>
    </location>
</feature>
<keyword evidence="3" id="KW-0732">Signal</keyword>
<evidence type="ECO:0008006" key="6">
    <source>
        <dbReference type="Google" id="ProtNLM"/>
    </source>
</evidence>
<evidence type="ECO:0000256" key="2">
    <source>
        <dbReference type="SAM" id="Phobius"/>
    </source>
</evidence>
<feature type="signal peptide" evidence="3">
    <location>
        <begin position="1"/>
        <end position="21"/>
    </location>
</feature>
<gene>
    <name evidence="4" type="ORF">EYC84_011630</name>
</gene>
<accession>A0A5M9JA35</accession>
<evidence type="ECO:0000256" key="1">
    <source>
        <dbReference type="SAM" id="MobiDB-lite"/>
    </source>
</evidence>
<dbReference type="AlphaFoldDB" id="A0A5M9JA35"/>
<feature type="region of interest" description="Disordered" evidence="1">
    <location>
        <begin position="305"/>
        <end position="330"/>
    </location>
</feature>
<keyword evidence="2" id="KW-0472">Membrane</keyword>
<keyword evidence="2" id="KW-1133">Transmembrane helix</keyword>
<feature type="region of interest" description="Disordered" evidence="1">
    <location>
        <begin position="188"/>
        <end position="239"/>
    </location>
</feature>
<protein>
    <recommendedName>
        <fullName evidence="6">Membrane anchor Opy2 N-terminal domain-containing protein</fullName>
    </recommendedName>
</protein>
<feature type="compositionally biased region" description="Acidic residues" evidence="1">
    <location>
        <begin position="422"/>
        <end position="433"/>
    </location>
</feature>
<feature type="compositionally biased region" description="Low complexity" evidence="1">
    <location>
        <begin position="189"/>
        <end position="239"/>
    </location>
</feature>
<feature type="compositionally biased region" description="Polar residues" evidence="1">
    <location>
        <begin position="305"/>
        <end position="314"/>
    </location>
</feature>
<name>A0A5M9JA35_MONFR</name>
<dbReference type="Proteomes" id="UP000322873">
    <property type="component" value="Unassembled WGS sequence"/>
</dbReference>
<proteinExistence type="predicted"/>
<keyword evidence="5" id="KW-1185">Reference proteome</keyword>
<reference evidence="4 5" key="1">
    <citation type="submission" date="2019-06" db="EMBL/GenBank/DDBJ databases">
        <title>Genome Sequence of the Brown Rot Fungal Pathogen Monilinia fructicola.</title>
        <authorList>
            <person name="De Miccolis Angelini R.M."/>
            <person name="Landi L."/>
            <person name="Abate D."/>
            <person name="Pollastro S."/>
            <person name="Romanazzi G."/>
            <person name="Faretra F."/>
        </authorList>
    </citation>
    <scope>NUCLEOTIDE SEQUENCE [LARGE SCALE GENOMIC DNA]</scope>
    <source>
        <strain evidence="4 5">Mfrc123</strain>
    </source>
</reference>
<evidence type="ECO:0000256" key="3">
    <source>
        <dbReference type="SAM" id="SignalP"/>
    </source>
</evidence>
<comment type="caution">
    <text evidence="4">The sequence shown here is derived from an EMBL/GenBank/DDBJ whole genome shotgun (WGS) entry which is preliminary data.</text>
</comment>
<feature type="chain" id="PRO_5024339094" description="Membrane anchor Opy2 N-terminal domain-containing protein" evidence="3">
    <location>
        <begin position="22"/>
        <end position="470"/>
    </location>
</feature>
<evidence type="ECO:0000313" key="4">
    <source>
        <dbReference type="EMBL" id="KAA8564739.1"/>
    </source>
</evidence>
<feature type="region of interest" description="Disordered" evidence="1">
    <location>
        <begin position="347"/>
        <end position="433"/>
    </location>
</feature>
<dbReference type="VEuPathDB" id="FungiDB:MFRU_013g02440"/>
<organism evidence="4 5">
    <name type="scientific">Monilinia fructicola</name>
    <name type="common">Brown rot fungus</name>
    <name type="synonym">Ciboria fructicola</name>
    <dbReference type="NCBI Taxonomy" id="38448"/>
    <lineage>
        <taxon>Eukaryota</taxon>
        <taxon>Fungi</taxon>
        <taxon>Dikarya</taxon>
        <taxon>Ascomycota</taxon>
        <taxon>Pezizomycotina</taxon>
        <taxon>Leotiomycetes</taxon>
        <taxon>Helotiales</taxon>
        <taxon>Sclerotiniaceae</taxon>
        <taxon>Monilinia</taxon>
    </lineage>
</organism>
<sequence>MYLPQFIIAALVARQSVVVLPSSYCSPDCPTCRIEALAFDNMTSCAENSTFITRCGDCQTCVLTYSIENPDVNTDQQDITPLISSQLNKCLNAPGGKVVQQYALQVSNLTALYSRLFGTGSSTTSGVMETRTASLTTMNSISSVTPGSSWSGELKSDSGDWTTILSTATWASAYFSALSEASKSVMRASSPMQTSTTSKSSTSNPTSNPTSILTPTQTMTSDTTNSPNSNSTISITSSTSAPPLNKTWIIGPIIGSLLGMSTVFIVIFFTRRKQQREFLLHQQLLRHRHIPIDIEPYMKFGGLNSPASTSSQNSYDDEYLGTGGKAQLHGDSMEMGELQGRELLPPVELPAREPVGSELLTPIGRSSRRKRKREGSPTSPNTPGGERLGESKREEEEEVDIGMMDIPRIVSPEEKSNGRIEENEEELEEVVEEVEWPLPMSPLQELFKKTVMRDGKADADEVRHETYYHP</sequence>
<dbReference type="EMBL" id="VICG01000015">
    <property type="protein sequence ID" value="KAA8564739.1"/>
    <property type="molecule type" value="Genomic_DNA"/>
</dbReference>
<feature type="transmembrane region" description="Helical" evidence="2">
    <location>
        <begin position="248"/>
        <end position="269"/>
    </location>
</feature>
<evidence type="ECO:0000313" key="5">
    <source>
        <dbReference type="Proteomes" id="UP000322873"/>
    </source>
</evidence>
<dbReference type="OrthoDB" id="5414836at2759"/>